<dbReference type="InterPro" id="IPR000888">
    <property type="entry name" value="RmlC-like"/>
</dbReference>
<feature type="site" description="Participates in a stacking interaction with the thymidine ring of dTDP-4-oxo-6-deoxyglucose" evidence="1">
    <location>
        <position position="139"/>
    </location>
</feature>
<dbReference type="GO" id="GO:0005829">
    <property type="term" value="C:cytosol"/>
    <property type="evidence" value="ECO:0007669"/>
    <property type="project" value="TreeGrafter"/>
</dbReference>
<dbReference type="InterPro" id="IPR014710">
    <property type="entry name" value="RmlC-like_jellyroll"/>
</dbReference>
<dbReference type="Gene3D" id="2.60.120.10">
    <property type="entry name" value="Jelly Rolls"/>
    <property type="match status" value="1"/>
</dbReference>
<sequence length="165" mass="18326">MTGPFRELELPGVFLARVERHEDARGWLVETFRTDWLEAAGLAPARPQMAYVSLTRPGVVRGPHAHSEQTDLFAFIGPSDFKVFLWDNRAGSAVFGRRLTLVLGETAPGLLLVPPGVVHAYRNVGRIDGLVMNYPNRLFAGPGRAGPVDEIRYEDRPDSGFRLED</sequence>
<dbReference type="SUPFAM" id="SSF51182">
    <property type="entry name" value="RmlC-like cupins"/>
    <property type="match status" value="1"/>
</dbReference>
<dbReference type="InterPro" id="IPR011051">
    <property type="entry name" value="RmlC_Cupin_sf"/>
</dbReference>
<dbReference type="GO" id="GO:0019305">
    <property type="term" value="P:dTDP-rhamnose biosynthetic process"/>
    <property type="evidence" value="ECO:0007669"/>
    <property type="project" value="TreeGrafter"/>
</dbReference>
<evidence type="ECO:0000313" key="2">
    <source>
        <dbReference type="EMBL" id="HGK27467.1"/>
    </source>
</evidence>
<dbReference type="GO" id="GO:0000271">
    <property type="term" value="P:polysaccharide biosynthetic process"/>
    <property type="evidence" value="ECO:0007669"/>
    <property type="project" value="TreeGrafter"/>
</dbReference>
<name>A0A7C4CB74_UNCW3</name>
<reference evidence="2" key="1">
    <citation type="journal article" date="2020" name="mSystems">
        <title>Genome- and Community-Level Interaction Insights into Carbon Utilization and Element Cycling Functions of Hydrothermarchaeota in Hydrothermal Sediment.</title>
        <authorList>
            <person name="Zhou Z."/>
            <person name="Liu Y."/>
            <person name="Xu W."/>
            <person name="Pan J."/>
            <person name="Luo Z.H."/>
            <person name="Li M."/>
        </authorList>
    </citation>
    <scope>NUCLEOTIDE SEQUENCE [LARGE SCALE GENOMIC DNA]</scope>
    <source>
        <strain evidence="2">SpSt-488</strain>
    </source>
</reference>
<gene>
    <name evidence="2" type="ORF">ENS41_00735</name>
</gene>
<organism evidence="2">
    <name type="scientific">candidate division WOR-3 bacterium</name>
    <dbReference type="NCBI Taxonomy" id="2052148"/>
    <lineage>
        <taxon>Bacteria</taxon>
        <taxon>Bacteria division WOR-3</taxon>
    </lineage>
</organism>
<evidence type="ECO:0000256" key="1">
    <source>
        <dbReference type="PIRSR" id="PIRSR600888-3"/>
    </source>
</evidence>
<comment type="caution">
    <text evidence="2">The sequence shown here is derived from an EMBL/GenBank/DDBJ whole genome shotgun (WGS) entry which is preliminary data.</text>
</comment>
<dbReference type="EMBL" id="DSUT01000013">
    <property type="protein sequence ID" value="HGK27467.1"/>
    <property type="molecule type" value="Genomic_DNA"/>
</dbReference>
<dbReference type="GO" id="GO:0008830">
    <property type="term" value="F:dTDP-4-dehydrorhamnose 3,5-epimerase activity"/>
    <property type="evidence" value="ECO:0007669"/>
    <property type="project" value="InterPro"/>
</dbReference>
<dbReference type="PANTHER" id="PTHR21047:SF2">
    <property type="entry name" value="THYMIDINE DIPHOSPHO-4-KETO-RHAMNOSE 3,5-EPIMERASE"/>
    <property type="match status" value="1"/>
</dbReference>
<dbReference type="Pfam" id="PF00908">
    <property type="entry name" value="dTDP_sugar_isom"/>
    <property type="match status" value="1"/>
</dbReference>
<dbReference type="AlphaFoldDB" id="A0A7C4CB74"/>
<proteinExistence type="predicted"/>
<accession>A0A7C4CB74</accession>
<protein>
    <submittedName>
        <fullName evidence="2">dTDP-4-dehydrorhamnose 3,5-epimerase</fullName>
    </submittedName>
</protein>
<dbReference type="PANTHER" id="PTHR21047">
    <property type="entry name" value="DTDP-6-DEOXY-D-GLUCOSE-3,5 EPIMERASE"/>
    <property type="match status" value="1"/>
</dbReference>